<dbReference type="PANTHER" id="PTHR13789:SF309">
    <property type="entry name" value="PUTATIVE (AFU_ORTHOLOGUE AFUA_6G14510)-RELATED"/>
    <property type="match status" value="1"/>
</dbReference>
<gene>
    <name evidence="7" type="ORF">TCE0_013f00909</name>
</gene>
<protein>
    <recommendedName>
        <fullName evidence="6">FAD-binding domain-containing protein</fullName>
    </recommendedName>
</protein>
<dbReference type="InterPro" id="IPR050493">
    <property type="entry name" value="FAD-dep_Monooxygenase_BioMet"/>
</dbReference>
<keyword evidence="3" id="KW-0274">FAD</keyword>
<comment type="similarity">
    <text evidence="1">Belongs to the paxM FAD-dependent monooxygenase family.</text>
</comment>
<dbReference type="GO" id="GO:0071949">
    <property type="term" value="F:FAD binding"/>
    <property type="evidence" value="ECO:0007669"/>
    <property type="project" value="InterPro"/>
</dbReference>
<dbReference type="InterPro" id="IPR002938">
    <property type="entry name" value="FAD-bd"/>
</dbReference>
<dbReference type="EMBL" id="DF933809">
    <property type="protein sequence ID" value="GAM33768.1"/>
    <property type="molecule type" value="Genomic_DNA"/>
</dbReference>
<name>A0A698XMM9_TALPI</name>
<evidence type="ECO:0000256" key="4">
    <source>
        <dbReference type="ARBA" id="ARBA00023002"/>
    </source>
</evidence>
<accession>A0A698XMM9</accession>
<dbReference type="GO" id="GO:0004497">
    <property type="term" value="F:monooxygenase activity"/>
    <property type="evidence" value="ECO:0007669"/>
    <property type="project" value="UniProtKB-KW"/>
</dbReference>
<dbReference type="Pfam" id="PF01494">
    <property type="entry name" value="FAD_binding_3"/>
    <property type="match status" value="1"/>
</dbReference>
<reference evidence="8" key="1">
    <citation type="journal article" date="2015" name="Genome Announc.">
        <title>Draft genome sequence of Talaromyces cellulolyticus strain Y-94, a source of lignocellulosic biomass-degrading enzymes.</title>
        <authorList>
            <person name="Fujii T."/>
            <person name="Koike H."/>
            <person name="Sawayama S."/>
            <person name="Yano S."/>
            <person name="Inoue H."/>
        </authorList>
    </citation>
    <scope>NUCLEOTIDE SEQUENCE [LARGE SCALE GENOMIC DNA]</scope>
    <source>
        <strain evidence="8">Y-94</strain>
    </source>
</reference>
<dbReference type="Gene3D" id="3.50.50.60">
    <property type="entry name" value="FAD/NAD(P)-binding domain"/>
    <property type="match status" value="1"/>
</dbReference>
<dbReference type="PRINTS" id="PR00420">
    <property type="entry name" value="RNGMNOXGNASE"/>
</dbReference>
<evidence type="ECO:0000256" key="2">
    <source>
        <dbReference type="ARBA" id="ARBA00022630"/>
    </source>
</evidence>
<keyword evidence="8" id="KW-1185">Reference proteome</keyword>
<dbReference type="AlphaFoldDB" id="A0A698XMM9"/>
<keyword evidence="5" id="KW-0503">Monooxygenase</keyword>
<keyword evidence="2" id="KW-0285">Flavoprotein</keyword>
<dbReference type="PANTHER" id="PTHR13789">
    <property type="entry name" value="MONOOXYGENASE"/>
    <property type="match status" value="1"/>
</dbReference>
<evidence type="ECO:0000313" key="8">
    <source>
        <dbReference type="Proteomes" id="UP000053095"/>
    </source>
</evidence>
<keyword evidence="4" id="KW-0560">Oxidoreductase</keyword>
<evidence type="ECO:0000256" key="5">
    <source>
        <dbReference type="ARBA" id="ARBA00023033"/>
    </source>
</evidence>
<dbReference type="SUPFAM" id="SSF51905">
    <property type="entry name" value="FAD/NAD(P)-binding domain"/>
    <property type="match status" value="1"/>
</dbReference>
<feature type="domain" description="FAD-binding" evidence="6">
    <location>
        <begin position="6"/>
        <end position="329"/>
    </location>
</feature>
<evidence type="ECO:0000259" key="6">
    <source>
        <dbReference type="Pfam" id="PF01494"/>
    </source>
</evidence>
<sequence length="420" mass="46627">MSPPVVLIIGCGIAGPVLGNFFKRKGYHPIVFEKVPELGDAGASLMLMSNGLKVLNLVGLADALKTESTPLQEFWDASQSGKVLGRSDLPSTFNDRYYQPAVGVRRTTVSIKLKQMLLDMDVDVREGWELIDIQENEDSVTAFFDGGRSVTGSFLVGCDGIKAVSRRILLRNQGISEGPPTYTGLTQTAGISETPEALRQTSAMRNWYGDGVHVISYPVGPNHTSWAVTQRETKEKEETWRPYRPDEIPEQRQQLSSLLKGWDPAILQMVNSSERIIKFGLFDREELKPEQWYSRRCVLVGDAAHPTSPHLGQGANQAMEDCFHLSHSMPFLVPGSGQYEENLQILGKNLSQEIFRPFAEKRQPRTSLLVKGARTQGDKRVASGVEACRQRDSDIATAYTDPAAMLARFDSLLPEPFQTL</sequence>
<evidence type="ECO:0000313" key="7">
    <source>
        <dbReference type="EMBL" id="GAM33768.1"/>
    </source>
</evidence>
<proteinExistence type="inferred from homology"/>
<dbReference type="InterPro" id="IPR036188">
    <property type="entry name" value="FAD/NAD-bd_sf"/>
</dbReference>
<dbReference type="Proteomes" id="UP000053095">
    <property type="component" value="Unassembled WGS sequence"/>
</dbReference>
<evidence type="ECO:0000256" key="1">
    <source>
        <dbReference type="ARBA" id="ARBA00007992"/>
    </source>
</evidence>
<evidence type="ECO:0000256" key="3">
    <source>
        <dbReference type="ARBA" id="ARBA00022827"/>
    </source>
</evidence>
<organism evidence="7 8">
    <name type="scientific">Talaromyces pinophilus</name>
    <name type="common">Penicillium pinophilum</name>
    <dbReference type="NCBI Taxonomy" id="128442"/>
    <lineage>
        <taxon>Eukaryota</taxon>
        <taxon>Fungi</taxon>
        <taxon>Dikarya</taxon>
        <taxon>Ascomycota</taxon>
        <taxon>Pezizomycotina</taxon>
        <taxon>Eurotiomycetes</taxon>
        <taxon>Eurotiomycetidae</taxon>
        <taxon>Eurotiales</taxon>
        <taxon>Trichocomaceae</taxon>
        <taxon>Talaromyces</taxon>
        <taxon>Talaromyces sect. Talaromyces</taxon>
    </lineage>
</organism>